<evidence type="ECO:0000313" key="6">
    <source>
        <dbReference type="Proteomes" id="UP000190061"/>
    </source>
</evidence>
<sequence>MNTARLVTTPLPATTVATAAHPTGMEWPIRVHGLDKHYDGQRVLDGASLQLEPGAVLGLIGRNGAGKSTLIRCLLGLVQPDAGEASIWGRPSLQLDDEAKARLAYVPQQPEALGWLKVGDMLDFVGRFYPRWDAAFVDATLERWSLPRNKVLARMSPGERQRVALIRALACRPSLLVLDEPAAALDPVARRELLREIAQRAGESGTSVLFSTHIVSDVERVASHVAFMHEGRTLLQVELDTLKECHLRLRIPASAAAQLVGRVPGEISRRALADGALSVVILREADAAWPALASAPEVRADVLSLEDLFVEVAE</sequence>
<dbReference type="EMBL" id="FUXP01000004">
    <property type="protein sequence ID" value="SJZ96422.1"/>
    <property type="molecule type" value="Genomic_DNA"/>
</dbReference>
<dbReference type="Pfam" id="PF00005">
    <property type="entry name" value="ABC_tran"/>
    <property type="match status" value="1"/>
</dbReference>
<dbReference type="InterPro" id="IPR027417">
    <property type="entry name" value="P-loop_NTPase"/>
</dbReference>
<keyword evidence="2" id="KW-0547">Nucleotide-binding</keyword>
<evidence type="ECO:0000256" key="2">
    <source>
        <dbReference type="ARBA" id="ARBA00022741"/>
    </source>
</evidence>
<dbReference type="SMART" id="SM00382">
    <property type="entry name" value="AAA"/>
    <property type="match status" value="1"/>
</dbReference>
<keyword evidence="1" id="KW-0813">Transport</keyword>
<protein>
    <submittedName>
        <fullName evidence="5">ABC-2 type transport system ATP-binding protein</fullName>
    </submittedName>
</protein>
<gene>
    <name evidence="5" type="ORF">SAMN02745674_01379</name>
</gene>
<dbReference type="Proteomes" id="UP000190061">
    <property type="component" value="Unassembled WGS sequence"/>
</dbReference>
<dbReference type="PROSITE" id="PS00211">
    <property type="entry name" value="ABC_TRANSPORTER_1"/>
    <property type="match status" value="1"/>
</dbReference>
<dbReference type="InterPro" id="IPR003439">
    <property type="entry name" value="ABC_transporter-like_ATP-bd"/>
</dbReference>
<dbReference type="GO" id="GO:0005524">
    <property type="term" value="F:ATP binding"/>
    <property type="evidence" value="ECO:0007669"/>
    <property type="project" value="UniProtKB-KW"/>
</dbReference>
<evidence type="ECO:0000256" key="1">
    <source>
        <dbReference type="ARBA" id="ARBA00022448"/>
    </source>
</evidence>
<dbReference type="InterPro" id="IPR017871">
    <property type="entry name" value="ABC_transporter-like_CS"/>
</dbReference>
<proteinExistence type="predicted"/>
<dbReference type="InterPro" id="IPR003593">
    <property type="entry name" value="AAA+_ATPase"/>
</dbReference>
<keyword evidence="3 5" id="KW-0067">ATP-binding</keyword>
<dbReference type="PROSITE" id="PS50893">
    <property type="entry name" value="ABC_TRANSPORTER_2"/>
    <property type="match status" value="1"/>
</dbReference>
<evidence type="ECO:0000259" key="4">
    <source>
        <dbReference type="PROSITE" id="PS50893"/>
    </source>
</evidence>
<dbReference type="Gene3D" id="3.40.50.300">
    <property type="entry name" value="P-loop containing nucleotide triphosphate hydrolases"/>
    <property type="match status" value="1"/>
</dbReference>
<dbReference type="PANTHER" id="PTHR42939">
    <property type="entry name" value="ABC TRANSPORTER ATP-BINDING PROTEIN ALBC-RELATED"/>
    <property type="match status" value="1"/>
</dbReference>
<reference evidence="5 6" key="1">
    <citation type="submission" date="2017-02" db="EMBL/GenBank/DDBJ databases">
        <authorList>
            <person name="Peterson S.W."/>
        </authorList>
    </citation>
    <scope>NUCLEOTIDE SEQUENCE [LARGE SCALE GENOMIC DNA]</scope>
    <source>
        <strain evidence="5 6">DSM 21749</strain>
    </source>
</reference>
<feature type="domain" description="ABC transporter" evidence="4">
    <location>
        <begin position="29"/>
        <end position="255"/>
    </location>
</feature>
<organism evidence="5 6">
    <name type="scientific">Lysobacter spongiicola DSM 21749</name>
    <dbReference type="NCBI Taxonomy" id="1122188"/>
    <lineage>
        <taxon>Bacteria</taxon>
        <taxon>Pseudomonadati</taxon>
        <taxon>Pseudomonadota</taxon>
        <taxon>Gammaproteobacteria</taxon>
        <taxon>Lysobacterales</taxon>
        <taxon>Lysobacteraceae</taxon>
        <taxon>Novilysobacter</taxon>
    </lineage>
</organism>
<dbReference type="STRING" id="1122188.SAMN02745674_01379"/>
<dbReference type="SUPFAM" id="SSF52540">
    <property type="entry name" value="P-loop containing nucleoside triphosphate hydrolases"/>
    <property type="match status" value="1"/>
</dbReference>
<accession>A0A1T4PY33</accession>
<dbReference type="InterPro" id="IPR051782">
    <property type="entry name" value="ABC_Transporter_VariousFunc"/>
</dbReference>
<dbReference type="GO" id="GO:0016887">
    <property type="term" value="F:ATP hydrolysis activity"/>
    <property type="evidence" value="ECO:0007669"/>
    <property type="project" value="InterPro"/>
</dbReference>
<evidence type="ECO:0000313" key="5">
    <source>
        <dbReference type="EMBL" id="SJZ96422.1"/>
    </source>
</evidence>
<dbReference type="CDD" id="cd03230">
    <property type="entry name" value="ABC_DR_subfamily_A"/>
    <property type="match status" value="1"/>
</dbReference>
<dbReference type="PANTHER" id="PTHR42939:SF1">
    <property type="entry name" value="ABC TRANSPORTER ATP-BINDING PROTEIN ALBC-RELATED"/>
    <property type="match status" value="1"/>
</dbReference>
<keyword evidence="6" id="KW-1185">Reference proteome</keyword>
<dbReference type="AlphaFoldDB" id="A0A1T4PY33"/>
<evidence type="ECO:0000256" key="3">
    <source>
        <dbReference type="ARBA" id="ARBA00022840"/>
    </source>
</evidence>
<name>A0A1T4PY33_9GAMM</name>